<gene>
    <name evidence="9" type="ORF">EYB31_06670</name>
</gene>
<dbReference type="AlphaFoldDB" id="A0A4Q9DUR6"/>
<dbReference type="PANTHER" id="PTHR30472:SF70">
    <property type="entry name" value="MOLYBDATE IMPORT SYSTEM PERMEASE PROTEIN MOLB"/>
    <property type="match status" value="1"/>
</dbReference>
<evidence type="ECO:0000256" key="7">
    <source>
        <dbReference type="ARBA" id="ARBA00023136"/>
    </source>
</evidence>
<keyword evidence="3" id="KW-0813">Transport</keyword>
<evidence type="ECO:0000256" key="4">
    <source>
        <dbReference type="ARBA" id="ARBA00022475"/>
    </source>
</evidence>
<dbReference type="InterPro" id="IPR000522">
    <property type="entry name" value="ABC_transptr_permease_BtuC"/>
</dbReference>
<accession>A0A4Q9DUR6</accession>
<comment type="subcellular location">
    <subcellularLocation>
        <location evidence="1">Cell membrane</location>
        <topology evidence="1">Multi-pass membrane protein</topology>
    </subcellularLocation>
</comment>
<keyword evidence="7 8" id="KW-0472">Membrane</keyword>
<feature type="transmembrane region" description="Helical" evidence="8">
    <location>
        <begin position="118"/>
        <end position="136"/>
    </location>
</feature>
<evidence type="ECO:0000256" key="2">
    <source>
        <dbReference type="ARBA" id="ARBA00007935"/>
    </source>
</evidence>
<keyword evidence="6 8" id="KW-1133">Transmembrane helix</keyword>
<dbReference type="Gene3D" id="1.10.3470.10">
    <property type="entry name" value="ABC transporter involved in vitamin B12 uptake, BtuC"/>
    <property type="match status" value="1"/>
</dbReference>
<dbReference type="Proteomes" id="UP000293142">
    <property type="component" value="Unassembled WGS sequence"/>
</dbReference>
<keyword evidence="10" id="KW-1185">Reference proteome</keyword>
<evidence type="ECO:0000256" key="1">
    <source>
        <dbReference type="ARBA" id="ARBA00004651"/>
    </source>
</evidence>
<dbReference type="PANTHER" id="PTHR30472">
    <property type="entry name" value="FERRIC ENTEROBACTIN TRANSPORT SYSTEM PERMEASE PROTEIN"/>
    <property type="match status" value="1"/>
</dbReference>
<dbReference type="Pfam" id="PF01032">
    <property type="entry name" value="FecCD"/>
    <property type="match status" value="1"/>
</dbReference>
<evidence type="ECO:0000256" key="6">
    <source>
        <dbReference type="ARBA" id="ARBA00022989"/>
    </source>
</evidence>
<dbReference type="FunFam" id="1.10.3470.10:FF:000001">
    <property type="entry name" value="Vitamin B12 ABC transporter permease BtuC"/>
    <property type="match status" value="1"/>
</dbReference>
<feature type="transmembrane region" description="Helical" evidence="8">
    <location>
        <begin position="307"/>
        <end position="326"/>
    </location>
</feature>
<keyword evidence="4" id="KW-1003">Cell membrane</keyword>
<evidence type="ECO:0000256" key="8">
    <source>
        <dbReference type="SAM" id="Phobius"/>
    </source>
</evidence>
<protein>
    <submittedName>
        <fullName evidence="9">Iron ABC transporter permease</fullName>
    </submittedName>
</protein>
<dbReference type="CDD" id="cd06550">
    <property type="entry name" value="TM_ABC_iron-siderophores_like"/>
    <property type="match status" value="1"/>
</dbReference>
<organism evidence="9 10">
    <name type="scientific">Paenibacillus thalictri</name>
    <dbReference type="NCBI Taxonomy" id="2527873"/>
    <lineage>
        <taxon>Bacteria</taxon>
        <taxon>Bacillati</taxon>
        <taxon>Bacillota</taxon>
        <taxon>Bacilli</taxon>
        <taxon>Bacillales</taxon>
        <taxon>Paenibacillaceae</taxon>
        <taxon>Paenibacillus</taxon>
    </lineage>
</organism>
<feature type="transmembrane region" description="Helical" evidence="8">
    <location>
        <begin position="238"/>
        <end position="265"/>
    </location>
</feature>
<dbReference type="OrthoDB" id="9811721at2"/>
<dbReference type="EMBL" id="SIRE01000005">
    <property type="protein sequence ID" value="TBL80105.1"/>
    <property type="molecule type" value="Genomic_DNA"/>
</dbReference>
<dbReference type="GO" id="GO:0022857">
    <property type="term" value="F:transmembrane transporter activity"/>
    <property type="evidence" value="ECO:0007669"/>
    <property type="project" value="InterPro"/>
</dbReference>
<keyword evidence="5 8" id="KW-0812">Transmembrane</keyword>
<name>A0A4Q9DUR6_9BACL</name>
<feature type="transmembrane region" description="Helical" evidence="8">
    <location>
        <begin position="93"/>
        <end position="112"/>
    </location>
</feature>
<feature type="transmembrane region" description="Helical" evidence="8">
    <location>
        <begin position="190"/>
        <end position="210"/>
    </location>
</feature>
<sequence>MANKHAVFFAVTAALFLVAVTASLCMGRYTMTPGELFQSIFSPASLQPGNAGATVIWSIRLPRVIVAAVIGAGLAVAGASLQAMFSNPLVSEHLLGVSSGAGFGAALGIYLFSQTVLIQGMAVIFGLLSMVIAYYISKKDGQVNILKLVLAGMITSSVFAALTSLIQYIADPEKQLPSILFWLMGSLAGATMKDVTSTIPLIVLGIALIWKLRWQLNIISLKEEEAVSLGINLKRIRIAVILATTVITALAVATCGMISFVGLIVPHFARMVVGPNNKILIPASIALGAVFMVAVDTTARTLTSAEIPLSVLTALIGAPIFGYMLYKTGGAWSD</sequence>
<proteinExistence type="inferred from homology"/>
<feature type="transmembrane region" description="Helical" evidence="8">
    <location>
        <begin position="148"/>
        <end position="170"/>
    </location>
</feature>
<evidence type="ECO:0000313" key="9">
    <source>
        <dbReference type="EMBL" id="TBL80105.1"/>
    </source>
</evidence>
<dbReference type="SUPFAM" id="SSF81345">
    <property type="entry name" value="ABC transporter involved in vitamin B12 uptake, BtuC"/>
    <property type="match status" value="1"/>
</dbReference>
<comment type="similarity">
    <text evidence="2">Belongs to the binding-protein-dependent transport system permease family. FecCD subfamily.</text>
</comment>
<feature type="transmembrane region" description="Helical" evidence="8">
    <location>
        <begin position="277"/>
        <end position="295"/>
    </location>
</feature>
<dbReference type="InterPro" id="IPR037294">
    <property type="entry name" value="ABC_BtuC-like"/>
</dbReference>
<evidence type="ECO:0000313" key="10">
    <source>
        <dbReference type="Proteomes" id="UP000293142"/>
    </source>
</evidence>
<feature type="transmembrane region" description="Helical" evidence="8">
    <location>
        <begin position="64"/>
        <end position="81"/>
    </location>
</feature>
<evidence type="ECO:0000256" key="5">
    <source>
        <dbReference type="ARBA" id="ARBA00022692"/>
    </source>
</evidence>
<dbReference type="GO" id="GO:0005886">
    <property type="term" value="C:plasma membrane"/>
    <property type="evidence" value="ECO:0007669"/>
    <property type="project" value="UniProtKB-SubCell"/>
</dbReference>
<evidence type="ECO:0000256" key="3">
    <source>
        <dbReference type="ARBA" id="ARBA00022448"/>
    </source>
</evidence>
<dbReference type="RefSeq" id="WP_131012521.1">
    <property type="nucleotide sequence ID" value="NZ_SIRE01000005.1"/>
</dbReference>
<comment type="caution">
    <text evidence="9">The sequence shown here is derived from an EMBL/GenBank/DDBJ whole genome shotgun (WGS) entry which is preliminary data.</text>
</comment>
<dbReference type="GO" id="GO:0033214">
    <property type="term" value="P:siderophore-iron import into cell"/>
    <property type="evidence" value="ECO:0007669"/>
    <property type="project" value="TreeGrafter"/>
</dbReference>
<reference evidence="9 10" key="1">
    <citation type="submission" date="2019-02" db="EMBL/GenBank/DDBJ databases">
        <title>Paenibacillus sp. nov., isolated from surface-sterilized tissue of Thalictrum simplex L.</title>
        <authorList>
            <person name="Tuo L."/>
        </authorList>
    </citation>
    <scope>NUCLEOTIDE SEQUENCE [LARGE SCALE GENOMIC DNA]</scope>
    <source>
        <strain evidence="9 10">N2SHLJ1</strain>
    </source>
</reference>